<evidence type="ECO:0000313" key="6">
    <source>
        <dbReference type="EMBL" id="KNC72699.1"/>
    </source>
</evidence>
<dbReference type="PANTHER" id="PTHR11361:SF20">
    <property type="entry name" value="MUTS PROTEIN HOMOLOG 5"/>
    <property type="match status" value="1"/>
</dbReference>
<dbReference type="Gene3D" id="3.40.50.300">
    <property type="entry name" value="P-loop containing nucleotide triphosphate hydrolases"/>
    <property type="match status" value="1"/>
</dbReference>
<dbReference type="GO" id="GO:0005634">
    <property type="term" value="C:nucleus"/>
    <property type="evidence" value="ECO:0007669"/>
    <property type="project" value="TreeGrafter"/>
</dbReference>
<evidence type="ECO:0000256" key="1">
    <source>
        <dbReference type="ARBA" id="ARBA00006271"/>
    </source>
</evidence>
<evidence type="ECO:0000259" key="5">
    <source>
        <dbReference type="Pfam" id="PF00488"/>
    </source>
</evidence>
<protein>
    <recommendedName>
        <fullName evidence="5">DNA mismatch repair proteins mutS family domain-containing protein</fullName>
    </recommendedName>
</protein>
<dbReference type="Proteomes" id="UP000054560">
    <property type="component" value="Unassembled WGS sequence"/>
</dbReference>
<dbReference type="eggNOG" id="KOG0221">
    <property type="taxonomic scope" value="Eukaryota"/>
</dbReference>
<organism evidence="6 7">
    <name type="scientific">Sphaeroforma arctica JP610</name>
    <dbReference type="NCBI Taxonomy" id="667725"/>
    <lineage>
        <taxon>Eukaryota</taxon>
        <taxon>Ichthyosporea</taxon>
        <taxon>Ichthyophonida</taxon>
        <taxon>Sphaeroforma</taxon>
    </lineage>
</organism>
<dbReference type="GO" id="GO:0030983">
    <property type="term" value="F:mismatched DNA binding"/>
    <property type="evidence" value="ECO:0007669"/>
    <property type="project" value="InterPro"/>
</dbReference>
<gene>
    <name evidence="6" type="ORF">SARC_14740</name>
</gene>
<evidence type="ECO:0000313" key="7">
    <source>
        <dbReference type="Proteomes" id="UP000054560"/>
    </source>
</evidence>
<evidence type="ECO:0000256" key="2">
    <source>
        <dbReference type="ARBA" id="ARBA00022741"/>
    </source>
</evidence>
<dbReference type="GO" id="GO:0140664">
    <property type="term" value="F:ATP-dependent DNA damage sensor activity"/>
    <property type="evidence" value="ECO:0007669"/>
    <property type="project" value="InterPro"/>
</dbReference>
<sequence length="162" mass="18040">LDSLLGDVHGEIMDLETQIENLLQQTVLSQTEYIFSKRFSIPVVLLKIMLRVSDLTSEVDCILALATAARDYGFDCRPEMSDVPILNIDEGRHPLQELCTDNFIPNDTRMSPTETQMHIITGPNASGKSIYLKQLGILTYLAHVGSFIPAKSAQIGFCDRIL</sequence>
<dbReference type="Pfam" id="PF00488">
    <property type="entry name" value="MutS_V"/>
    <property type="match status" value="1"/>
</dbReference>
<dbReference type="RefSeq" id="XP_014146601.1">
    <property type="nucleotide sequence ID" value="XM_014291126.1"/>
</dbReference>
<dbReference type="SUPFAM" id="SSF52540">
    <property type="entry name" value="P-loop containing nucleoside triphosphate hydrolases"/>
    <property type="match status" value="1"/>
</dbReference>
<name>A0A0L0F7P0_9EUKA</name>
<dbReference type="GO" id="GO:0051026">
    <property type="term" value="P:chiasma assembly"/>
    <property type="evidence" value="ECO:0007669"/>
    <property type="project" value="TreeGrafter"/>
</dbReference>
<dbReference type="GO" id="GO:0006298">
    <property type="term" value="P:mismatch repair"/>
    <property type="evidence" value="ECO:0007669"/>
    <property type="project" value="InterPro"/>
</dbReference>
<proteinExistence type="inferred from homology"/>
<accession>A0A0L0F7P0</accession>
<dbReference type="GO" id="GO:0005524">
    <property type="term" value="F:ATP binding"/>
    <property type="evidence" value="ECO:0007669"/>
    <property type="project" value="UniProtKB-KW"/>
</dbReference>
<dbReference type="GeneID" id="25915244"/>
<dbReference type="InterPro" id="IPR045076">
    <property type="entry name" value="MutS"/>
</dbReference>
<keyword evidence="7" id="KW-1185">Reference proteome</keyword>
<feature type="domain" description="DNA mismatch repair proteins mutS family" evidence="5">
    <location>
        <begin position="119"/>
        <end position="161"/>
    </location>
</feature>
<feature type="non-terminal residue" evidence="6">
    <location>
        <position position="1"/>
    </location>
</feature>
<evidence type="ECO:0000256" key="3">
    <source>
        <dbReference type="ARBA" id="ARBA00022840"/>
    </source>
</evidence>
<dbReference type="InterPro" id="IPR027417">
    <property type="entry name" value="P-loop_NTPase"/>
</dbReference>
<keyword evidence="4" id="KW-0238">DNA-binding</keyword>
<reference evidence="6 7" key="1">
    <citation type="submission" date="2011-02" db="EMBL/GenBank/DDBJ databases">
        <title>The Genome Sequence of Sphaeroforma arctica JP610.</title>
        <authorList>
            <consortium name="The Broad Institute Genome Sequencing Platform"/>
            <person name="Russ C."/>
            <person name="Cuomo C."/>
            <person name="Young S.K."/>
            <person name="Zeng Q."/>
            <person name="Gargeya S."/>
            <person name="Alvarado L."/>
            <person name="Berlin A."/>
            <person name="Chapman S.B."/>
            <person name="Chen Z."/>
            <person name="Freedman E."/>
            <person name="Gellesch M."/>
            <person name="Goldberg J."/>
            <person name="Griggs A."/>
            <person name="Gujja S."/>
            <person name="Heilman E."/>
            <person name="Heiman D."/>
            <person name="Howarth C."/>
            <person name="Mehta T."/>
            <person name="Neiman D."/>
            <person name="Pearson M."/>
            <person name="Roberts A."/>
            <person name="Saif S."/>
            <person name="Shea T."/>
            <person name="Shenoy N."/>
            <person name="Sisk P."/>
            <person name="Stolte C."/>
            <person name="Sykes S."/>
            <person name="White J."/>
            <person name="Yandava C."/>
            <person name="Burger G."/>
            <person name="Gray M.W."/>
            <person name="Holland P.W.H."/>
            <person name="King N."/>
            <person name="Lang F.B.F."/>
            <person name="Roger A.J."/>
            <person name="Ruiz-Trillo I."/>
            <person name="Haas B."/>
            <person name="Nusbaum C."/>
            <person name="Birren B."/>
        </authorList>
    </citation>
    <scope>NUCLEOTIDE SEQUENCE [LARGE SCALE GENOMIC DNA]</scope>
    <source>
        <strain evidence="6 7">JP610</strain>
    </source>
</reference>
<keyword evidence="3" id="KW-0067">ATP-binding</keyword>
<dbReference type="STRING" id="667725.A0A0L0F7P0"/>
<dbReference type="AlphaFoldDB" id="A0A0L0F7P0"/>
<evidence type="ECO:0000256" key="4">
    <source>
        <dbReference type="ARBA" id="ARBA00023125"/>
    </source>
</evidence>
<keyword evidence="2" id="KW-0547">Nucleotide-binding</keyword>
<dbReference type="InterPro" id="IPR000432">
    <property type="entry name" value="DNA_mismatch_repair_MutS_C"/>
</dbReference>
<comment type="similarity">
    <text evidence="1">Belongs to the DNA mismatch repair MutS family.</text>
</comment>
<dbReference type="OrthoDB" id="29596at2759"/>
<dbReference type="PANTHER" id="PTHR11361">
    <property type="entry name" value="DNA MISMATCH REPAIR PROTEIN MUTS FAMILY MEMBER"/>
    <property type="match status" value="1"/>
</dbReference>
<dbReference type="EMBL" id="KQ246637">
    <property type="protein sequence ID" value="KNC72699.1"/>
    <property type="molecule type" value="Genomic_DNA"/>
</dbReference>